<dbReference type="GO" id="GO:0003968">
    <property type="term" value="F:RNA-directed RNA polymerase activity"/>
    <property type="evidence" value="ECO:0007669"/>
    <property type="project" value="UniProtKB-KW"/>
</dbReference>
<keyword evidence="1" id="KW-0694">RNA-binding</keyword>
<accession>A0A8H2XCC2</accession>
<proteinExistence type="inferred from homology"/>
<evidence type="ECO:0000259" key="2">
    <source>
        <dbReference type="Pfam" id="PF05183"/>
    </source>
</evidence>
<dbReference type="GO" id="GO:0003723">
    <property type="term" value="F:RNA binding"/>
    <property type="evidence" value="ECO:0007669"/>
    <property type="project" value="UniProtKB-KW"/>
</dbReference>
<dbReference type="PANTHER" id="PTHR23079:SF55">
    <property type="entry name" value="RNA-DIRECTED RNA POLYMERASE"/>
    <property type="match status" value="1"/>
</dbReference>
<sequence length="1228" mass="138380">MELFIRSIPHSARQEDVESSISSVLHGGSFSHLSREPINFDFRFIGSSNVTHKGIGALTLPNEQFGNDFLVKYGEYAPGRILIKGRNVAVTKSRHSANRSIVDRLRSTPYRSAQTEREERLGTSAEDINPAQRIRVTGFNQGCMQRDGTFLSEYSVNAGAGSDIQTIDLYIDDPNRAILLEITVTQPEPLSGLGLGILGPLHASTNYYVKFRYSDLHKITFDLEPMRPDDMILFQLKSPVSYESADSMSEIMKILSPNRPVVRNRLTSLTFDNRHDRIAEFVSKTLLVRLTHERATLFKRLCRSAAIGHRRNGHVYLTQTTMFSGSSIQSLQTWIEGKEWKVAFQLSRILKDMLINPEEFASIMHTIDILVESLSTSQMCTVLLDFIARLEVLDRGEDWNDPPSVAECLERATVSIRHLIAPVPRLRQTRERNQNGDFPCLHAVVTPTRVLLEGPEPEQLNRVLRMFPDHWDHFIRVRFTDEEQGQLKWDSDVNGPQFVRSRIGGFLKKGLKIAGRRFEYLGYSNSSLKLYLKTAHTVWFVRPFNDPRRGPQNASTIINAIGDFSRDIQCPARMGARIGQAFSSTDLSVTVSADEVITINDIKRNGYCFTDGVGTISPEFAEQMWRALVNLRGKRPYFVPASYQVRLGGYKGMLAIDYRLEGSVVCVRKSMDKFSSLSLDVEVSRTFDRPGPCFLNRPLIMLLDTGSGVPIEVFLGLQRKAVKDTKDAMRSLSSAARALETYGLGDSYKVPSLLLRMEKIEVDLRQLESLGVMTVLKDAETDILRDLKHHARIPVPHSWKLVGIADEFDYLEPREIYACIRDRDREPIYLEGPFIVTRSPVIHPGDVQVVTAIGKPPPGSPFDVEPLENTIVFSCRGDRSLPSYLGGGDLDGDLYDLINLTELPQLTPQVIHSPAEYPPATKRMIQNRQATIDDVKDFICDYINSDILGMVALRHLRLADERPLGVNDPDCLKLAALHNKAVDFQKSGTPVEFKELPYPGRARPDWDAGEVQARRGARGTVYRSDRALGCLYRDIQLDQDQGQTAGTHPGATFGSDLDVELIAHRLEQSEHDIITHRLRRLLARSIHVDQVPQDQFVEVVGLASEYTNELARICNDYALTPRSVLSEEEVVAGTILERTSQRRKRQDRISEMRNASAVLVQNVRDVLRGSDGDQLEDWAARSWAAYQVAKANYEEFGRKSLGLLALGNAMDAMDAITQRNQDRRARMN</sequence>
<keyword evidence="1" id="KW-0696">RNA-directed RNA polymerase</keyword>
<dbReference type="EC" id="2.7.7.48" evidence="1"/>
<evidence type="ECO:0000313" key="4">
    <source>
        <dbReference type="Proteomes" id="UP000663846"/>
    </source>
</evidence>
<evidence type="ECO:0000313" key="3">
    <source>
        <dbReference type="EMBL" id="CAE6419169.1"/>
    </source>
</evidence>
<dbReference type="Proteomes" id="UP000663846">
    <property type="component" value="Unassembled WGS sequence"/>
</dbReference>
<gene>
    <name evidence="3" type="ORF">RDB_LOCUS83560</name>
</gene>
<organism evidence="3 4">
    <name type="scientific">Rhizoctonia solani</name>
    <dbReference type="NCBI Taxonomy" id="456999"/>
    <lineage>
        <taxon>Eukaryota</taxon>
        <taxon>Fungi</taxon>
        <taxon>Dikarya</taxon>
        <taxon>Basidiomycota</taxon>
        <taxon>Agaricomycotina</taxon>
        <taxon>Agaricomycetes</taxon>
        <taxon>Cantharellales</taxon>
        <taxon>Ceratobasidiaceae</taxon>
        <taxon>Rhizoctonia</taxon>
    </lineage>
</organism>
<dbReference type="PANTHER" id="PTHR23079">
    <property type="entry name" value="RNA-DEPENDENT RNA POLYMERASE"/>
    <property type="match status" value="1"/>
</dbReference>
<protein>
    <recommendedName>
        <fullName evidence="1">RNA-dependent RNA polymerase</fullName>
        <ecNumber evidence="1">2.7.7.48</ecNumber>
    </recommendedName>
</protein>
<keyword evidence="1" id="KW-0548">Nucleotidyltransferase</keyword>
<dbReference type="InterPro" id="IPR057596">
    <property type="entry name" value="RDRP_core"/>
</dbReference>
<dbReference type="AlphaFoldDB" id="A0A8H2XCC2"/>
<reference evidence="3" key="1">
    <citation type="submission" date="2021-01" db="EMBL/GenBank/DDBJ databases">
        <authorList>
            <person name="Kaushik A."/>
        </authorList>
    </citation>
    <scope>NUCLEOTIDE SEQUENCE</scope>
    <source>
        <strain evidence="3">AG1-1C</strain>
    </source>
</reference>
<dbReference type="GO" id="GO:0030422">
    <property type="term" value="P:siRNA processing"/>
    <property type="evidence" value="ECO:0007669"/>
    <property type="project" value="TreeGrafter"/>
</dbReference>
<keyword evidence="1" id="KW-0808">Transferase</keyword>
<dbReference type="EMBL" id="CAJMWS010000320">
    <property type="protein sequence ID" value="CAE6419169.1"/>
    <property type="molecule type" value="Genomic_DNA"/>
</dbReference>
<dbReference type="Pfam" id="PF05183">
    <property type="entry name" value="RdRP"/>
    <property type="match status" value="1"/>
</dbReference>
<evidence type="ECO:0000256" key="1">
    <source>
        <dbReference type="RuleBase" id="RU363098"/>
    </source>
</evidence>
<dbReference type="GO" id="GO:0031380">
    <property type="term" value="C:nuclear RNA-directed RNA polymerase complex"/>
    <property type="evidence" value="ECO:0007669"/>
    <property type="project" value="TreeGrafter"/>
</dbReference>
<comment type="similarity">
    <text evidence="1">Belongs to the RdRP family.</text>
</comment>
<feature type="domain" description="RDRP core" evidence="2">
    <location>
        <begin position="445"/>
        <end position="1035"/>
    </location>
</feature>
<name>A0A8H2XCC2_9AGAM</name>
<comment type="catalytic activity">
    <reaction evidence="1">
        <text>RNA(n) + a ribonucleoside 5'-triphosphate = RNA(n+1) + diphosphate</text>
        <dbReference type="Rhea" id="RHEA:21248"/>
        <dbReference type="Rhea" id="RHEA-COMP:14527"/>
        <dbReference type="Rhea" id="RHEA-COMP:17342"/>
        <dbReference type="ChEBI" id="CHEBI:33019"/>
        <dbReference type="ChEBI" id="CHEBI:61557"/>
        <dbReference type="ChEBI" id="CHEBI:140395"/>
        <dbReference type="EC" id="2.7.7.48"/>
    </reaction>
</comment>
<comment type="caution">
    <text evidence="3">The sequence shown here is derived from an EMBL/GenBank/DDBJ whole genome shotgun (WGS) entry which is preliminary data.</text>
</comment>
<dbReference type="InterPro" id="IPR007855">
    <property type="entry name" value="RDRP"/>
</dbReference>